<dbReference type="GO" id="GO:0003677">
    <property type="term" value="F:DNA binding"/>
    <property type="evidence" value="ECO:0007669"/>
    <property type="project" value="InterPro"/>
</dbReference>
<dbReference type="Proteomes" id="UP000290759">
    <property type="component" value="Unassembled WGS sequence"/>
</dbReference>
<dbReference type="SUPFAM" id="SSF47413">
    <property type="entry name" value="lambda repressor-like DNA-binding domains"/>
    <property type="match status" value="1"/>
</dbReference>
<name>A0A4Q2U8X1_9HYPH</name>
<dbReference type="OrthoDB" id="9797172at2"/>
<evidence type="ECO:0000259" key="2">
    <source>
        <dbReference type="PROSITE" id="PS50943"/>
    </source>
</evidence>
<dbReference type="CDD" id="cd00093">
    <property type="entry name" value="HTH_XRE"/>
    <property type="match status" value="1"/>
</dbReference>
<protein>
    <submittedName>
        <fullName evidence="3">XRE family transcriptional regulator</fullName>
    </submittedName>
</protein>
<evidence type="ECO:0000313" key="3">
    <source>
        <dbReference type="EMBL" id="RYC32892.1"/>
    </source>
</evidence>
<dbReference type="EMBL" id="QYBB01000004">
    <property type="protein sequence ID" value="RYC32892.1"/>
    <property type="molecule type" value="Genomic_DNA"/>
</dbReference>
<dbReference type="InterPro" id="IPR001387">
    <property type="entry name" value="Cro/C1-type_HTH"/>
</dbReference>
<organism evidence="3 4">
    <name type="scientific">Lichenibacterium minor</name>
    <dbReference type="NCBI Taxonomy" id="2316528"/>
    <lineage>
        <taxon>Bacteria</taxon>
        <taxon>Pseudomonadati</taxon>
        <taxon>Pseudomonadota</taxon>
        <taxon>Alphaproteobacteria</taxon>
        <taxon>Hyphomicrobiales</taxon>
        <taxon>Lichenihabitantaceae</taxon>
        <taxon>Lichenibacterium</taxon>
    </lineage>
</organism>
<comment type="caution">
    <text evidence="3">The sequence shown here is derived from an EMBL/GenBank/DDBJ whole genome shotgun (WGS) entry which is preliminary data.</text>
</comment>
<reference evidence="3 4" key="2">
    <citation type="submission" date="2019-02" db="EMBL/GenBank/DDBJ databases">
        <title>'Lichenibacterium ramalinii' gen. nov. sp. nov., 'Lichenibacterium minor' gen. nov. sp. nov.</title>
        <authorList>
            <person name="Pankratov T."/>
        </authorList>
    </citation>
    <scope>NUCLEOTIDE SEQUENCE [LARGE SCALE GENOMIC DNA]</scope>
    <source>
        <strain evidence="3 4">RmlP026</strain>
    </source>
</reference>
<dbReference type="Gene3D" id="1.10.260.40">
    <property type="entry name" value="lambda repressor-like DNA-binding domains"/>
    <property type="match status" value="1"/>
</dbReference>
<dbReference type="Pfam" id="PF01381">
    <property type="entry name" value="HTH_3"/>
    <property type="match status" value="1"/>
</dbReference>
<feature type="domain" description="HTH cro/C1-type" evidence="2">
    <location>
        <begin position="92"/>
        <end position="146"/>
    </location>
</feature>
<reference evidence="3 4" key="1">
    <citation type="submission" date="2018-12" db="EMBL/GenBank/DDBJ databases">
        <authorList>
            <person name="Grouzdev D.S."/>
            <person name="Krutkina M.S."/>
        </authorList>
    </citation>
    <scope>NUCLEOTIDE SEQUENCE [LARGE SCALE GENOMIC DNA]</scope>
    <source>
        <strain evidence="3 4">RmlP026</strain>
    </source>
</reference>
<accession>A0A4Q2U8X1</accession>
<sequence>MFTELSPHYSRARNGVAPMLPTPDPHSSVGNGAQTVHMQGQAVEENDFSPKSIATPWFNPGIRARDRDHSAQQEDMMARKNHAVDRHLGARVRFARIEKRISQGALGEQLGISFQQVQKYELGKDRISASQLMNIARILEKDISFFFEDITPEGETSGGMELADIVDRRKRSRASATYDVKIIRILHSIEDERVKLKLYNLMEAIVASKAPVEAEPPVAPAAPEDVPSLVQ</sequence>
<evidence type="ECO:0000256" key="1">
    <source>
        <dbReference type="SAM" id="MobiDB-lite"/>
    </source>
</evidence>
<dbReference type="PROSITE" id="PS50943">
    <property type="entry name" value="HTH_CROC1"/>
    <property type="match status" value="1"/>
</dbReference>
<dbReference type="InterPro" id="IPR010982">
    <property type="entry name" value="Lambda_DNA-bd_dom_sf"/>
</dbReference>
<feature type="region of interest" description="Disordered" evidence="1">
    <location>
        <begin position="1"/>
        <end position="31"/>
    </location>
</feature>
<dbReference type="SMART" id="SM00530">
    <property type="entry name" value="HTH_XRE"/>
    <property type="match status" value="1"/>
</dbReference>
<dbReference type="AlphaFoldDB" id="A0A4Q2U8X1"/>
<evidence type="ECO:0000313" key="4">
    <source>
        <dbReference type="Proteomes" id="UP000290759"/>
    </source>
</evidence>
<gene>
    <name evidence="3" type="ORF">D3273_05340</name>
</gene>
<keyword evidence="4" id="KW-1185">Reference proteome</keyword>
<proteinExistence type="predicted"/>